<dbReference type="Proteomes" id="UP000789920">
    <property type="component" value="Unassembled WGS sequence"/>
</dbReference>
<name>A0ACA9PTA0_9GLOM</name>
<keyword evidence="2" id="KW-1185">Reference proteome</keyword>
<protein>
    <submittedName>
        <fullName evidence="1">9557_t:CDS:1</fullName>
    </submittedName>
</protein>
<reference evidence="1" key="1">
    <citation type="submission" date="2021-06" db="EMBL/GenBank/DDBJ databases">
        <authorList>
            <person name="Kallberg Y."/>
            <person name="Tangrot J."/>
            <person name="Rosling A."/>
        </authorList>
    </citation>
    <scope>NUCLEOTIDE SEQUENCE</scope>
    <source>
        <strain evidence="1">MA461A</strain>
    </source>
</reference>
<sequence>MIQDATLLADSNLENAYEPTETAEHAEEQRAKRRKINCHTSKNALL</sequence>
<evidence type="ECO:0000313" key="2">
    <source>
        <dbReference type="Proteomes" id="UP000789920"/>
    </source>
</evidence>
<gene>
    <name evidence="1" type="ORF">RPERSI_LOCUS11218</name>
</gene>
<organism evidence="1 2">
    <name type="scientific">Racocetra persica</name>
    <dbReference type="NCBI Taxonomy" id="160502"/>
    <lineage>
        <taxon>Eukaryota</taxon>
        <taxon>Fungi</taxon>
        <taxon>Fungi incertae sedis</taxon>
        <taxon>Mucoromycota</taxon>
        <taxon>Glomeromycotina</taxon>
        <taxon>Glomeromycetes</taxon>
        <taxon>Diversisporales</taxon>
        <taxon>Gigasporaceae</taxon>
        <taxon>Racocetra</taxon>
    </lineage>
</organism>
<comment type="caution">
    <text evidence="1">The sequence shown here is derived from an EMBL/GenBank/DDBJ whole genome shotgun (WGS) entry which is preliminary data.</text>
</comment>
<accession>A0ACA9PTA0</accession>
<dbReference type="EMBL" id="CAJVQC010022862">
    <property type="protein sequence ID" value="CAG8719951.1"/>
    <property type="molecule type" value="Genomic_DNA"/>
</dbReference>
<proteinExistence type="predicted"/>
<evidence type="ECO:0000313" key="1">
    <source>
        <dbReference type="EMBL" id="CAG8719951.1"/>
    </source>
</evidence>